<dbReference type="Gene3D" id="2.10.25.10">
    <property type="entry name" value="Laminin"/>
    <property type="match status" value="1"/>
</dbReference>
<dbReference type="GO" id="GO:0007229">
    <property type="term" value="P:integrin-mediated signaling pathway"/>
    <property type="evidence" value="ECO:0007669"/>
    <property type="project" value="UniProtKB-KW"/>
</dbReference>
<evidence type="ECO:0000313" key="8">
    <source>
        <dbReference type="EMBL" id="MPC16071.1"/>
    </source>
</evidence>
<dbReference type="GO" id="GO:0007160">
    <property type="term" value="P:cell-matrix adhesion"/>
    <property type="evidence" value="ECO:0007669"/>
    <property type="project" value="TreeGrafter"/>
</dbReference>
<dbReference type="Gene3D" id="4.10.1240.30">
    <property type="match status" value="1"/>
</dbReference>
<keyword evidence="3" id="KW-1133">Transmembrane helix</keyword>
<keyword evidence="4" id="KW-1015">Disulfide bond</keyword>
<dbReference type="InterPro" id="IPR015812">
    <property type="entry name" value="Integrin_bsu"/>
</dbReference>
<accession>A0A5B7D435</accession>
<dbReference type="PANTHER" id="PTHR10082:SF60">
    <property type="entry name" value="INTEGRIN BETA-PS"/>
    <property type="match status" value="1"/>
</dbReference>
<keyword evidence="2" id="KW-0677">Repeat</keyword>
<keyword evidence="5" id="KW-0325">Glycoprotein</keyword>
<dbReference type="GO" id="GO:0008305">
    <property type="term" value="C:integrin complex"/>
    <property type="evidence" value="ECO:0007669"/>
    <property type="project" value="TreeGrafter"/>
</dbReference>
<evidence type="ECO:0000256" key="5">
    <source>
        <dbReference type="ARBA" id="ARBA00023180"/>
    </source>
</evidence>
<name>A0A5B7D435_PORTR</name>
<evidence type="ECO:0000256" key="2">
    <source>
        <dbReference type="ARBA" id="ARBA00022737"/>
    </source>
</evidence>
<dbReference type="InterPro" id="IPR057243">
    <property type="entry name" value="Integrin_I-EGF_CS"/>
</dbReference>
<evidence type="ECO:0000256" key="6">
    <source>
        <dbReference type="SAM" id="MobiDB-lite"/>
    </source>
</evidence>
<dbReference type="GO" id="GO:0005925">
    <property type="term" value="C:focal adhesion"/>
    <property type="evidence" value="ECO:0007669"/>
    <property type="project" value="TreeGrafter"/>
</dbReference>
<dbReference type="GO" id="GO:0098609">
    <property type="term" value="P:cell-cell adhesion"/>
    <property type="evidence" value="ECO:0007669"/>
    <property type="project" value="TreeGrafter"/>
</dbReference>
<dbReference type="GO" id="GO:0033627">
    <property type="term" value="P:cell adhesion mediated by integrin"/>
    <property type="evidence" value="ECO:0007669"/>
    <property type="project" value="TreeGrafter"/>
</dbReference>
<reference evidence="8 9" key="1">
    <citation type="submission" date="2019-05" db="EMBL/GenBank/DDBJ databases">
        <title>Another draft genome of Portunus trituberculatus and its Hox gene families provides insights of decapod evolution.</title>
        <authorList>
            <person name="Jeong J.-H."/>
            <person name="Song I."/>
            <person name="Kim S."/>
            <person name="Choi T."/>
            <person name="Kim D."/>
            <person name="Ryu S."/>
            <person name="Kim W."/>
        </authorList>
    </citation>
    <scope>NUCLEOTIDE SEQUENCE [LARGE SCALE GENOMIC DNA]</scope>
    <source>
        <tissue evidence="8">Muscle</tissue>
    </source>
</reference>
<evidence type="ECO:0000256" key="3">
    <source>
        <dbReference type="ARBA" id="ARBA00022989"/>
    </source>
</evidence>
<protein>
    <submittedName>
        <fullName evidence="8">Integrin beta-PS</fullName>
    </submittedName>
</protein>
<dbReference type="InterPro" id="IPR036349">
    <property type="entry name" value="Integrin_bsu_tail_dom_sf"/>
</dbReference>
<dbReference type="Proteomes" id="UP000324222">
    <property type="component" value="Unassembled WGS sequence"/>
</dbReference>
<dbReference type="OrthoDB" id="6380472at2759"/>
<organism evidence="8 9">
    <name type="scientific">Portunus trituberculatus</name>
    <name type="common">Swimming crab</name>
    <name type="synonym">Neptunus trituberculatus</name>
    <dbReference type="NCBI Taxonomy" id="210409"/>
    <lineage>
        <taxon>Eukaryota</taxon>
        <taxon>Metazoa</taxon>
        <taxon>Ecdysozoa</taxon>
        <taxon>Arthropoda</taxon>
        <taxon>Crustacea</taxon>
        <taxon>Multicrustacea</taxon>
        <taxon>Malacostraca</taxon>
        <taxon>Eumalacostraca</taxon>
        <taxon>Eucarida</taxon>
        <taxon>Decapoda</taxon>
        <taxon>Pleocyemata</taxon>
        <taxon>Brachyura</taxon>
        <taxon>Eubrachyura</taxon>
        <taxon>Portunoidea</taxon>
        <taxon>Portunidae</taxon>
        <taxon>Portuninae</taxon>
        <taxon>Portunus</taxon>
    </lineage>
</organism>
<keyword evidence="3" id="KW-0472">Membrane</keyword>
<evidence type="ECO:0000256" key="4">
    <source>
        <dbReference type="ARBA" id="ARBA00023157"/>
    </source>
</evidence>
<keyword evidence="3" id="KW-0812">Transmembrane</keyword>
<proteinExistence type="predicted"/>
<feature type="domain" description="Integrin beta subunit tail" evidence="7">
    <location>
        <begin position="82"/>
        <end position="163"/>
    </location>
</feature>
<dbReference type="GO" id="GO:0009986">
    <property type="term" value="C:cell surface"/>
    <property type="evidence" value="ECO:0007669"/>
    <property type="project" value="TreeGrafter"/>
</dbReference>
<dbReference type="PANTHER" id="PTHR10082">
    <property type="entry name" value="INTEGRIN BETA SUBUNIT"/>
    <property type="match status" value="1"/>
</dbReference>
<dbReference type="PROSITE" id="PS00243">
    <property type="entry name" value="I_EGF_1"/>
    <property type="match status" value="1"/>
</dbReference>
<comment type="caution">
    <text evidence="8">The sequence shown here is derived from an EMBL/GenBank/DDBJ whole genome shotgun (WGS) entry which is preliminary data.</text>
</comment>
<dbReference type="GO" id="GO:0016477">
    <property type="term" value="P:cell migration"/>
    <property type="evidence" value="ECO:0007669"/>
    <property type="project" value="TreeGrafter"/>
</dbReference>
<dbReference type="EMBL" id="VSRR010000475">
    <property type="protein sequence ID" value="MPC16071.1"/>
    <property type="molecule type" value="Genomic_DNA"/>
</dbReference>
<keyword evidence="8" id="KW-0401">Integrin</keyword>
<dbReference type="InterPro" id="IPR012896">
    <property type="entry name" value="Integrin_bsu_tail"/>
</dbReference>
<keyword evidence="1" id="KW-0732">Signal</keyword>
<dbReference type="Pfam" id="PF07965">
    <property type="entry name" value="Integrin_B_tail"/>
    <property type="match status" value="1"/>
</dbReference>
<dbReference type="AlphaFoldDB" id="A0A5B7D435"/>
<evidence type="ECO:0000313" key="9">
    <source>
        <dbReference type="Proteomes" id="UP000324222"/>
    </source>
</evidence>
<feature type="region of interest" description="Disordered" evidence="6">
    <location>
        <begin position="165"/>
        <end position="193"/>
    </location>
</feature>
<keyword evidence="9" id="KW-1185">Reference proteome</keyword>
<dbReference type="GO" id="GO:0005178">
    <property type="term" value="F:integrin binding"/>
    <property type="evidence" value="ECO:0007669"/>
    <property type="project" value="TreeGrafter"/>
</dbReference>
<dbReference type="SUPFAM" id="SSF69687">
    <property type="entry name" value="Integrin beta tail domain"/>
    <property type="match status" value="1"/>
</dbReference>
<dbReference type="SMART" id="SM01242">
    <property type="entry name" value="Integrin_B_tail"/>
    <property type="match status" value="1"/>
</dbReference>
<feature type="compositionally biased region" description="Basic and acidic residues" evidence="6">
    <location>
        <begin position="177"/>
        <end position="193"/>
    </location>
</feature>
<evidence type="ECO:0000256" key="1">
    <source>
        <dbReference type="ARBA" id="ARBA00022729"/>
    </source>
</evidence>
<gene>
    <name evidence="8" type="primary">mys_3</name>
    <name evidence="8" type="ORF">E2C01_008882</name>
</gene>
<evidence type="ECO:0000259" key="7">
    <source>
        <dbReference type="SMART" id="SM01242"/>
    </source>
</evidence>
<sequence>MDNFAVDWTMARVSVTSVYASQDGPDLAACVRTAVRNALTPSGRKCSGNGICECNQCKCYEGIEGRYSGKYCEDCPTCRGKCSLYKECVQCQAFLTGKYSFEQCVTQCTLFNVTVVSNLATEEGERLCTFFDENDCRFKFVYGNDNHNEPVVRAQSTLECPPSRVEPAKGGNKHLYVPKDKTAPGKETLHGVS</sequence>